<proteinExistence type="predicted"/>
<protein>
    <submittedName>
        <fullName evidence="2">Uncharacterized protein</fullName>
    </submittedName>
</protein>
<organism evidence="2 3">
    <name type="scientific">Parabacteroides johnsonii</name>
    <dbReference type="NCBI Taxonomy" id="387661"/>
    <lineage>
        <taxon>Bacteria</taxon>
        <taxon>Pseudomonadati</taxon>
        <taxon>Bacteroidota</taxon>
        <taxon>Bacteroidia</taxon>
        <taxon>Bacteroidales</taxon>
        <taxon>Tannerellaceae</taxon>
        <taxon>Parabacteroides</taxon>
    </lineage>
</organism>
<comment type="caution">
    <text evidence="2">The sequence shown here is derived from an EMBL/GenBank/DDBJ whole genome shotgun (WGS) entry which is preliminary data.</text>
</comment>
<accession>A0A9Q5SQ95</accession>
<feature type="region of interest" description="Disordered" evidence="1">
    <location>
        <begin position="46"/>
        <end position="67"/>
    </location>
</feature>
<dbReference type="Proteomes" id="UP000195975">
    <property type="component" value="Unassembled WGS sequence"/>
</dbReference>
<gene>
    <name evidence="2" type="ORF">B5F96_12340</name>
</gene>
<dbReference type="EMBL" id="NFIJ01000013">
    <property type="protein sequence ID" value="OUO04465.1"/>
    <property type="molecule type" value="Genomic_DNA"/>
</dbReference>
<evidence type="ECO:0000256" key="1">
    <source>
        <dbReference type="SAM" id="MobiDB-lite"/>
    </source>
</evidence>
<reference evidence="3" key="1">
    <citation type="submission" date="2017-04" db="EMBL/GenBank/DDBJ databases">
        <title>Function of individual gut microbiota members based on whole genome sequencing of pure cultures obtained from chicken caecum.</title>
        <authorList>
            <person name="Medvecky M."/>
            <person name="Cejkova D."/>
            <person name="Polansky O."/>
            <person name="Karasova D."/>
            <person name="Kubasova T."/>
            <person name="Cizek A."/>
            <person name="Rychlik I."/>
        </authorList>
    </citation>
    <scope>NUCLEOTIDE SEQUENCE [LARGE SCALE GENOMIC DNA]</scope>
    <source>
        <strain evidence="3">An42</strain>
    </source>
</reference>
<evidence type="ECO:0000313" key="2">
    <source>
        <dbReference type="EMBL" id="OUO04465.1"/>
    </source>
</evidence>
<sequence length="67" mass="8310">MSIRLRLDGRLICFRQCRVYVLQRQTYTRHCRIYTRRCRKQITLTQKSKHTTRKTTLPPISFRKRLK</sequence>
<dbReference type="AlphaFoldDB" id="A0A9Q5SQ95"/>
<name>A0A9Q5SQ95_9BACT</name>
<evidence type="ECO:0000313" key="3">
    <source>
        <dbReference type="Proteomes" id="UP000195975"/>
    </source>
</evidence>